<dbReference type="Proteomes" id="UP000229974">
    <property type="component" value="Unassembled WGS sequence"/>
</dbReference>
<dbReference type="AlphaFoldDB" id="A0A2J0PST2"/>
<dbReference type="GO" id="GO:0006355">
    <property type="term" value="P:regulation of DNA-templated transcription"/>
    <property type="evidence" value="ECO:0007669"/>
    <property type="project" value="InterPro"/>
</dbReference>
<comment type="caution">
    <text evidence="1">The sequence shown here is derived from an EMBL/GenBank/DDBJ whole genome shotgun (WGS) entry which is preliminary data.</text>
</comment>
<organism evidence="1 2">
    <name type="scientific">Enterobacter hormaechei</name>
    <dbReference type="NCBI Taxonomy" id="158836"/>
    <lineage>
        <taxon>Bacteria</taxon>
        <taxon>Pseudomonadati</taxon>
        <taxon>Pseudomonadota</taxon>
        <taxon>Gammaproteobacteria</taxon>
        <taxon>Enterobacterales</taxon>
        <taxon>Enterobacteriaceae</taxon>
        <taxon>Enterobacter</taxon>
        <taxon>Enterobacter cloacae complex</taxon>
    </lineage>
</organism>
<proteinExistence type="predicted"/>
<dbReference type="GO" id="GO:0003677">
    <property type="term" value="F:DNA binding"/>
    <property type="evidence" value="ECO:0007669"/>
    <property type="project" value="InterPro"/>
</dbReference>
<evidence type="ECO:0000313" key="2">
    <source>
        <dbReference type="Proteomes" id="UP000229974"/>
    </source>
</evidence>
<accession>A0A2J0PST2</accession>
<dbReference type="EMBL" id="NEEW01000019">
    <property type="protein sequence ID" value="PJD78201.1"/>
    <property type="molecule type" value="Genomic_DNA"/>
</dbReference>
<dbReference type="InterPro" id="IPR009044">
    <property type="entry name" value="ssDNA-bd_transcriptional_reg"/>
</dbReference>
<name>A0A2J0PST2_9ENTR</name>
<protein>
    <submittedName>
        <fullName evidence="1">Plasmid transfer protein</fullName>
    </submittedName>
</protein>
<reference evidence="1 2" key="1">
    <citation type="journal article" date="2017" name="J. Antimicrob. Chemother.">
        <title>Characterization of the population structure, drug resistance mechanisms and plasmids of the community-associated Enterobacter cloacae complex in China.</title>
        <authorList>
            <person name="Zhou K."/>
            <person name="Yu W."/>
            <person name="Cao X."/>
            <person name="Shen P."/>
            <person name="Lu H."/>
            <person name="Luo Q."/>
            <person name="Rossen J.W.A."/>
            <person name="Xiao Y."/>
        </authorList>
    </citation>
    <scope>NUCLEOTIDE SEQUENCE [LARGE SCALE GENOMIC DNA]</scope>
    <source>
        <strain evidence="1 2">ECC904</strain>
    </source>
</reference>
<sequence>MAMKELEAIGTKTQRFRVFSQSVAMAFEVNVDKSRPADNSAFISEAEKYYLTLQFAPPADNREYGWNSEGSILMKLSQNEAMALASVFLRIKPTLKIEKRKTTHRTHQAYKNITIGPNDRGGLLVTSGIVPVERGSFKPINYNLPVTQMDCVSTGLFLLGFLTLKMPWVSSESIITALRLSESKSCQ</sequence>
<dbReference type="Gene3D" id="2.30.31.10">
    <property type="entry name" value="Transcriptional Coactivator Pc4, Chain A"/>
    <property type="match status" value="1"/>
</dbReference>
<gene>
    <name evidence="1" type="ORF">B9Q30_24510</name>
</gene>
<evidence type="ECO:0000313" key="1">
    <source>
        <dbReference type="EMBL" id="PJD78201.1"/>
    </source>
</evidence>